<name>A0A6J4VQ27_9BACT</name>
<dbReference type="AlphaFoldDB" id="A0A6J4VQ27"/>
<organism evidence="1">
    <name type="scientific">uncultured Thermomicrobiales bacterium</name>
    <dbReference type="NCBI Taxonomy" id="1645740"/>
    <lineage>
        <taxon>Bacteria</taxon>
        <taxon>Pseudomonadati</taxon>
        <taxon>Thermomicrobiota</taxon>
        <taxon>Thermomicrobia</taxon>
        <taxon>Thermomicrobiales</taxon>
        <taxon>environmental samples</taxon>
    </lineage>
</organism>
<evidence type="ECO:0000313" key="1">
    <source>
        <dbReference type="EMBL" id="CAA9584844.1"/>
    </source>
</evidence>
<protein>
    <submittedName>
        <fullName evidence="1">Uncharacterized protein</fullName>
    </submittedName>
</protein>
<dbReference type="EMBL" id="CADCWL010000247">
    <property type="protein sequence ID" value="CAA9584844.1"/>
    <property type="molecule type" value="Genomic_DNA"/>
</dbReference>
<accession>A0A6J4VQ27</accession>
<proteinExistence type="predicted"/>
<gene>
    <name evidence="1" type="ORF">AVDCRST_MAG19-4808</name>
</gene>
<reference evidence="1" key="1">
    <citation type="submission" date="2020-02" db="EMBL/GenBank/DDBJ databases">
        <authorList>
            <person name="Meier V. D."/>
        </authorList>
    </citation>
    <scope>NUCLEOTIDE SEQUENCE</scope>
    <source>
        <strain evidence="1">AVDCRST_MAG19</strain>
    </source>
</reference>
<sequence length="144" mass="14952">MPRWALGVLVVGMIAIGGAANGRAQGEPDLAAEVAALRTRVTALERRVATRVVGAAVPEGVRFAGRGDVVSEPFPLREGLVVVRLEAQGEGEVAATLYDARGKALPFGTKKLPYAGSMADGIPGNGDFVLAVRSEGTWSVVLEQ</sequence>